<protein>
    <submittedName>
        <fullName evidence="1">Uncharacterized protein</fullName>
    </submittedName>
</protein>
<sequence>MTSGFGLIRVMLPPVNPGGVSDLFLVLVLECTQGTELCQINCLRDPGSGGSMLIGPDDPRWFGGGIGGEPGFFGGQPGVPPGARFDPYGPPGVPGFEPNRFARNPRRPGGGNHPDLEHFPGGSDFI</sequence>
<evidence type="ECO:0000313" key="2">
    <source>
        <dbReference type="Proteomes" id="UP001164250"/>
    </source>
</evidence>
<keyword evidence="2" id="KW-1185">Reference proteome</keyword>
<dbReference type="EMBL" id="CM047905">
    <property type="protein sequence ID" value="KAJ0088239.1"/>
    <property type="molecule type" value="Genomic_DNA"/>
</dbReference>
<proteinExistence type="predicted"/>
<evidence type="ECO:0000313" key="1">
    <source>
        <dbReference type="EMBL" id="KAJ0088239.1"/>
    </source>
</evidence>
<gene>
    <name evidence="1" type="ORF">Patl1_31769</name>
</gene>
<organism evidence="1 2">
    <name type="scientific">Pistacia atlantica</name>
    <dbReference type="NCBI Taxonomy" id="434234"/>
    <lineage>
        <taxon>Eukaryota</taxon>
        <taxon>Viridiplantae</taxon>
        <taxon>Streptophyta</taxon>
        <taxon>Embryophyta</taxon>
        <taxon>Tracheophyta</taxon>
        <taxon>Spermatophyta</taxon>
        <taxon>Magnoliopsida</taxon>
        <taxon>eudicotyledons</taxon>
        <taxon>Gunneridae</taxon>
        <taxon>Pentapetalae</taxon>
        <taxon>rosids</taxon>
        <taxon>malvids</taxon>
        <taxon>Sapindales</taxon>
        <taxon>Anacardiaceae</taxon>
        <taxon>Pistacia</taxon>
    </lineage>
</organism>
<reference evidence="2" key="1">
    <citation type="journal article" date="2023" name="G3 (Bethesda)">
        <title>Genome assembly and association tests identify interacting loci associated with vigor, precocity, and sex in interspecific pistachio rootstocks.</title>
        <authorList>
            <person name="Palmer W."/>
            <person name="Jacygrad E."/>
            <person name="Sagayaradj S."/>
            <person name="Cavanaugh K."/>
            <person name="Han R."/>
            <person name="Bertier L."/>
            <person name="Beede B."/>
            <person name="Kafkas S."/>
            <person name="Golino D."/>
            <person name="Preece J."/>
            <person name="Michelmore R."/>
        </authorList>
    </citation>
    <scope>NUCLEOTIDE SEQUENCE [LARGE SCALE GENOMIC DNA]</scope>
</reference>
<comment type="caution">
    <text evidence="1">The sequence shown here is derived from an EMBL/GenBank/DDBJ whole genome shotgun (WGS) entry which is preliminary data.</text>
</comment>
<dbReference type="Proteomes" id="UP001164250">
    <property type="component" value="Chromosome 9"/>
</dbReference>
<accession>A0ACC1ANH1</accession>
<name>A0ACC1ANH1_9ROSI</name>